<dbReference type="AlphaFoldDB" id="A0A1Y3PD86"/>
<dbReference type="PANTHER" id="PTHR30050">
    <property type="entry name" value="CHROMOSOMAL REPLICATION INITIATOR PROTEIN DNAA"/>
    <property type="match status" value="1"/>
</dbReference>
<dbReference type="InterPro" id="IPR002611">
    <property type="entry name" value="IstB_ATP-bd"/>
</dbReference>
<gene>
    <name evidence="5" type="ORF">BAA01_14035</name>
</gene>
<dbReference type="InterPro" id="IPR047661">
    <property type="entry name" value="IstB"/>
</dbReference>
<dbReference type="SMART" id="SM00382">
    <property type="entry name" value="AAA"/>
    <property type="match status" value="1"/>
</dbReference>
<keyword evidence="3" id="KW-0067">ATP-binding</keyword>
<comment type="caution">
    <text evidence="5">The sequence shown here is derived from an EMBL/GenBank/DDBJ whole genome shotgun (WGS) entry which is preliminary data.</text>
</comment>
<dbReference type="InterPro" id="IPR027417">
    <property type="entry name" value="P-loop_NTPase"/>
</dbReference>
<dbReference type="PIRSF" id="PIRSF003073">
    <property type="entry name" value="DNAC_TnpB_IstB"/>
    <property type="match status" value="1"/>
</dbReference>
<keyword evidence="2" id="KW-0547">Nucleotide-binding</keyword>
<protein>
    <submittedName>
        <fullName evidence="5">AAA family ATPase</fullName>
    </submittedName>
</protein>
<proteinExistence type="inferred from homology"/>
<dbReference type="GO" id="GO:0005524">
    <property type="term" value="F:ATP binding"/>
    <property type="evidence" value="ECO:0007669"/>
    <property type="project" value="UniProtKB-KW"/>
</dbReference>
<comment type="similarity">
    <text evidence="1">Belongs to the IS21/IS1162 putative ATP-binding protein family.</text>
</comment>
<evidence type="ECO:0000313" key="6">
    <source>
        <dbReference type="Proteomes" id="UP000196475"/>
    </source>
</evidence>
<evidence type="ECO:0000259" key="4">
    <source>
        <dbReference type="SMART" id="SM00382"/>
    </source>
</evidence>
<accession>A0A1Y3PD86</accession>
<dbReference type="Proteomes" id="UP000196475">
    <property type="component" value="Unassembled WGS sequence"/>
</dbReference>
<dbReference type="NCBIfam" id="NF038214">
    <property type="entry name" value="IS21_help_AAA"/>
    <property type="match status" value="1"/>
</dbReference>
<name>A0A1Y3PD86_9BACI</name>
<dbReference type="SUPFAM" id="SSF52540">
    <property type="entry name" value="P-loop containing nucleoside triphosphate hydrolases"/>
    <property type="match status" value="1"/>
</dbReference>
<dbReference type="CDD" id="cd00009">
    <property type="entry name" value="AAA"/>
    <property type="match status" value="1"/>
</dbReference>
<sequence>MNRHPAVIEDLIDLRCKQLKLPGLRATHRELAREAMEKSIAPGEFLLSCLEQELASRHRRRLETRLRAAKFPQLKTLQEFEFDAIPQLPKAKVLQLAEANFVAAKENVICLGPSGTGKTHIATALGIAAIEAGYRVRFIRAITLAQELLAAQQEVRLNRYLKSWEKFDLIICDELGYLRLGPGAPLFFQFVAERHEAGSLIVTSNLEFSRWEEVFGDTALTTALLDRITHRAHILVFNGESYRFRESQRWRQQLEA</sequence>
<dbReference type="InterPro" id="IPR003593">
    <property type="entry name" value="AAA+_ATPase"/>
</dbReference>
<evidence type="ECO:0000256" key="1">
    <source>
        <dbReference type="ARBA" id="ARBA00008059"/>
    </source>
</evidence>
<dbReference type="Pfam" id="PF01695">
    <property type="entry name" value="IstB_IS21"/>
    <property type="match status" value="1"/>
</dbReference>
<dbReference type="Gene3D" id="3.40.50.300">
    <property type="entry name" value="P-loop containing nucleotide triphosphate hydrolases"/>
    <property type="match status" value="1"/>
</dbReference>
<evidence type="ECO:0000256" key="3">
    <source>
        <dbReference type="ARBA" id="ARBA00022840"/>
    </source>
</evidence>
<feature type="domain" description="AAA+ ATPase" evidence="4">
    <location>
        <begin position="104"/>
        <end position="235"/>
    </location>
</feature>
<dbReference type="InterPro" id="IPR028350">
    <property type="entry name" value="DNAC/IstB-like"/>
</dbReference>
<reference evidence="6" key="1">
    <citation type="submission" date="2016-06" db="EMBL/GenBank/DDBJ databases">
        <authorList>
            <person name="Nascimento L."/>
            <person name="Pereira R.V."/>
            <person name="Martins L.F."/>
            <person name="Quaggio R.B."/>
            <person name="Silva A.M."/>
            <person name="Setubal J.C."/>
        </authorList>
    </citation>
    <scope>NUCLEOTIDE SEQUENCE [LARGE SCALE GENOMIC DNA]</scope>
</reference>
<dbReference type="GO" id="GO:0006260">
    <property type="term" value="P:DNA replication"/>
    <property type="evidence" value="ECO:0007669"/>
    <property type="project" value="TreeGrafter"/>
</dbReference>
<dbReference type="EMBL" id="LZRT01000112">
    <property type="protein sequence ID" value="OUM85134.1"/>
    <property type="molecule type" value="Genomic_DNA"/>
</dbReference>
<organism evidence="5 6">
    <name type="scientific">Bacillus thermozeamaize</name>
    <dbReference type="NCBI Taxonomy" id="230954"/>
    <lineage>
        <taxon>Bacteria</taxon>
        <taxon>Bacillati</taxon>
        <taxon>Bacillota</taxon>
        <taxon>Bacilli</taxon>
        <taxon>Bacillales</taxon>
        <taxon>Bacillaceae</taxon>
        <taxon>Bacillus</taxon>
    </lineage>
</organism>
<evidence type="ECO:0000256" key="2">
    <source>
        <dbReference type="ARBA" id="ARBA00022741"/>
    </source>
</evidence>
<dbReference type="PANTHER" id="PTHR30050:SF4">
    <property type="entry name" value="ATP-BINDING PROTEIN RV3427C IN INSERTION SEQUENCE-RELATED"/>
    <property type="match status" value="1"/>
</dbReference>
<evidence type="ECO:0000313" key="5">
    <source>
        <dbReference type="EMBL" id="OUM85134.1"/>
    </source>
</evidence>